<dbReference type="NCBIfam" id="NF033608">
    <property type="entry name" value="type_I_tox_Fst"/>
    <property type="match status" value="1"/>
</dbReference>
<reference evidence="1 2" key="1">
    <citation type="submission" date="2018-04" db="EMBL/GenBank/DDBJ databases">
        <title>Aerococcus urinae genomes.</title>
        <authorList>
            <person name="Hilt E."/>
            <person name="Gilbert N.M."/>
            <person name="Thomas-White K."/>
            <person name="Putonti C."/>
            <person name="Lewis A.L."/>
            <person name="Visck K.L."/>
            <person name="Wolfe A.J."/>
        </authorList>
    </citation>
    <scope>NUCLEOTIDE SEQUENCE [LARGE SCALE GENOMIC DNA]</scope>
    <source>
        <strain evidence="1 2">UMB7480</strain>
    </source>
</reference>
<gene>
    <name evidence="1" type="ORF">DBT54_03000</name>
</gene>
<dbReference type="EMBL" id="QMHM01000004">
    <property type="protein sequence ID" value="RAV80621.1"/>
    <property type="molecule type" value="Genomic_DNA"/>
</dbReference>
<dbReference type="AlphaFoldDB" id="A0A329NXJ0"/>
<proteinExistence type="predicted"/>
<dbReference type="Proteomes" id="UP000251923">
    <property type="component" value="Unassembled WGS sequence"/>
</dbReference>
<accession>A0A329NXJ0</accession>
<evidence type="ECO:0008006" key="3">
    <source>
        <dbReference type="Google" id="ProtNLM"/>
    </source>
</evidence>
<sequence length="31" mass="3715">MKPGNPLFIAPLLVRIVIELFRFWLETRDDD</sequence>
<evidence type="ECO:0000313" key="2">
    <source>
        <dbReference type="Proteomes" id="UP000251923"/>
    </source>
</evidence>
<evidence type="ECO:0000313" key="1">
    <source>
        <dbReference type="EMBL" id="RAV80621.1"/>
    </source>
</evidence>
<name>A0A329NXJ0_9LACT</name>
<organism evidence="1 2">
    <name type="scientific">Aerococcus urinae</name>
    <dbReference type="NCBI Taxonomy" id="1376"/>
    <lineage>
        <taxon>Bacteria</taxon>
        <taxon>Bacillati</taxon>
        <taxon>Bacillota</taxon>
        <taxon>Bacilli</taxon>
        <taxon>Lactobacillales</taxon>
        <taxon>Aerococcaceae</taxon>
        <taxon>Aerococcus</taxon>
    </lineage>
</organism>
<protein>
    <recommendedName>
        <fullName evidence="3">Type I toxin-antitoxin system Fst family toxin</fullName>
    </recommendedName>
</protein>
<comment type="caution">
    <text evidence="1">The sequence shown here is derived from an EMBL/GenBank/DDBJ whole genome shotgun (WGS) entry which is preliminary data.</text>
</comment>
<dbReference type="RefSeq" id="WP_111818535.1">
    <property type="nucleotide sequence ID" value="NZ_JASODG010000002.1"/>
</dbReference>